<dbReference type="InterPro" id="IPR015943">
    <property type="entry name" value="WD40/YVTN_repeat-like_dom_sf"/>
</dbReference>
<sequence precursor="true">MKCSNQEARFFQGRSTGTHRRRHDFESGSILRLSALLLVLLFVAGGVLAKPATRGPEPILLVVMDPLAKELACACVKGHGQRDYRKLAARMETTLKQRVSIEFSDDLAESMVGVSPAREVIVVGDQSLVAHGAKKAGLPCHPVCELTDPDGNTTLTALFIARFDDPARELKDLGGRKVLFGLADGDEKVAASLAALRAAGVEPVGTPEKHASFSDAALDLLDSQSSPPPVAVIPSYALALLEGCGSVKPGNLKVIGKTQPVPFITVFVADTIPAERQQKLLKTLLNINADAKLLKAMESRDGFRPVQGREPGGTKASTGPNWPDWRGPARDGHVPRLPARLPVTARFVWKKAAMIGGLAGLSVSGERLILAERDFDEEHDVYRCLNAHNGELLWRVEFPARGKLDYGQAPRATPVIHADKAYLLGAFGDLRCVNLTNGRLIWQRSLPREFKATLPTWGMCATPLLVDDLLIVNPGGTNASLVALDCATGHTRWTTPGLPAAYSAFICGEFGSRRQVVGYDRNSLGGWDVKTGRRLWQLVPPAEGDFNVPTPVAVDGGVIVSTENNGTRFYRFDESGRIIATPAAQYADLSPDTVSPVVTCGRVFGANSGLRCLDLHNGLKPVWHRQEAALDDHLTLIADDDRVLVITLRGELILLDGRTDTCTIISRLRLFDDDVEVYSHPALVGTRLYVRGGSSLVCVDLGTD</sequence>
<protein>
    <submittedName>
        <fullName evidence="3">FOG: WD40-like repeat-like protein</fullName>
    </submittedName>
</protein>
<evidence type="ECO:0000259" key="2">
    <source>
        <dbReference type="Pfam" id="PF13360"/>
    </source>
</evidence>
<dbReference type="EMBL" id="ABOX02000014">
    <property type="protein sequence ID" value="EEF60771.1"/>
    <property type="molecule type" value="Genomic_DNA"/>
</dbReference>
<feature type="region of interest" description="Disordered" evidence="1">
    <location>
        <begin position="1"/>
        <end position="21"/>
    </location>
</feature>
<dbReference type="Gene3D" id="3.40.190.10">
    <property type="entry name" value="Periplasmic binding protein-like II"/>
    <property type="match status" value="2"/>
</dbReference>
<gene>
    <name evidence="3" type="ORF">Cflav_PD3629</name>
</gene>
<proteinExistence type="predicted"/>
<keyword evidence="4" id="KW-1185">Reference proteome</keyword>
<evidence type="ECO:0000313" key="3">
    <source>
        <dbReference type="EMBL" id="EEF60771.1"/>
    </source>
</evidence>
<dbReference type="PANTHER" id="PTHR34512">
    <property type="entry name" value="CELL SURFACE PROTEIN"/>
    <property type="match status" value="1"/>
</dbReference>
<dbReference type="PANTHER" id="PTHR34512:SF30">
    <property type="entry name" value="OUTER MEMBRANE PROTEIN ASSEMBLY FACTOR BAMB"/>
    <property type="match status" value="1"/>
</dbReference>
<feature type="domain" description="Pyrrolo-quinoline quinone repeat" evidence="2">
    <location>
        <begin position="380"/>
        <end position="581"/>
    </location>
</feature>
<dbReference type="AlphaFoldDB" id="B9XHD6"/>
<dbReference type="RefSeq" id="WP_007415230.1">
    <property type="nucleotide sequence ID" value="NZ_ABOX02000014.1"/>
</dbReference>
<name>B9XHD6_PEDPL</name>
<dbReference type="STRING" id="320771.Cflav_PD3629"/>
<dbReference type="Pfam" id="PF13360">
    <property type="entry name" value="PQQ_2"/>
    <property type="match status" value="1"/>
</dbReference>
<dbReference type="Gene3D" id="2.130.10.10">
    <property type="entry name" value="YVTN repeat-like/Quinoprotein amine dehydrogenase"/>
    <property type="match status" value="1"/>
</dbReference>
<feature type="region of interest" description="Disordered" evidence="1">
    <location>
        <begin position="303"/>
        <end position="333"/>
    </location>
</feature>
<dbReference type="OrthoDB" id="269683at2"/>
<evidence type="ECO:0000313" key="4">
    <source>
        <dbReference type="Proteomes" id="UP000003688"/>
    </source>
</evidence>
<dbReference type="Proteomes" id="UP000003688">
    <property type="component" value="Unassembled WGS sequence"/>
</dbReference>
<comment type="caution">
    <text evidence="3">The sequence shown here is derived from an EMBL/GenBank/DDBJ whole genome shotgun (WGS) entry which is preliminary data.</text>
</comment>
<evidence type="ECO:0000256" key="1">
    <source>
        <dbReference type="SAM" id="MobiDB-lite"/>
    </source>
</evidence>
<accession>B9XHD6</accession>
<dbReference type="InterPro" id="IPR011047">
    <property type="entry name" value="Quinoprotein_ADH-like_sf"/>
</dbReference>
<organism evidence="3 4">
    <name type="scientific">Pedosphaera parvula (strain Ellin514)</name>
    <dbReference type="NCBI Taxonomy" id="320771"/>
    <lineage>
        <taxon>Bacteria</taxon>
        <taxon>Pseudomonadati</taxon>
        <taxon>Verrucomicrobiota</taxon>
        <taxon>Pedosphaerae</taxon>
        <taxon>Pedosphaerales</taxon>
        <taxon>Pedosphaeraceae</taxon>
        <taxon>Pedosphaera</taxon>
    </lineage>
</organism>
<dbReference type="InterPro" id="IPR002372">
    <property type="entry name" value="PQQ_rpt_dom"/>
</dbReference>
<dbReference type="SUPFAM" id="SSF50998">
    <property type="entry name" value="Quinoprotein alcohol dehydrogenase-like"/>
    <property type="match status" value="1"/>
</dbReference>
<dbReference type="Pfam" id="PF12974">
    <property type="entry name" value="Phosphonate-bd"/>
    <property type="match status" value="1"/>
</dbReference>
<reference evidence="3 4" key="1">
    <citation type="journal article" date="2011" name="J. Bacteriol.">
        <title>Genome sequence of 'Pedosphaera parvula' Ellin514, an aerobic Verrucomicrobial isolate from pasture soil.</title>
        <authorList>
            <person name="Kant R."/>
            <person name="van Passel M.W."/>
            <person name="Sangwan P."/>
            <person name="Palva A."/>
            <person name="Lucas S."/>
            <person name="Copeland A."/>
            <person name="Lapidus A."/>
            <person name="Glavina Del Rio T."/>
            <person name="Dalin E."/>
            <person name="Tice H."/>
            <person name="Bruce D."/>
            <person name="Goodwin L."/>
            <person name="Pitluck S."/>
            <person name="Chertkov O."/>
            <person name="Larimer F.W."/>
            <person name="Land M.L."/>
            <person name="Hauser L."/>
            <person name="Brettin T.S."/>
            <person name="Detter J.C."/>
            <person name="Han S."/>
            <person name="de Vos W.M."/>
            <person name="Janssen P.H."/>
            <person name="Smidt H."/>
        </authorList>
    </citation>
    <scope>NUCLEOTIDE SEQUENCE [LARGE SCALE GENOMIC DNA]</scope>
    <source>
        <strain evidence="3 4">Ellin514</strain>
    </source>
</reference>